<feature type="transmembrane region" description="Helical" evidence="1">
    <location>
        <begin position="287"/>
        <end position="308"/>
    </location>
</feature>
<accession>A0A2U1CCX4</accession>
<feature type="transmembrane region" description="Helical" evidence="1">
    <location>
        <begin position="205"/>
        <end position="228"/>
    </location>
</feature>
<feature type="transmembrane region" description="Helical" evidence="1">
    <location>
        <begin position="109"/>
        <end position="133"/>
    </location>
</feature>
<sequence length="515" mass="54438">MNKKLKEKVMEALSSVVPITAIVLLLSFTMAPMPVASLILFLVGALLLIVGVGFFSLGVDMAMMPIGDGIGEQVARGSKLWAMVPLCFVIGVFVTIAEPDLQVLAHQVPAVPDMVIILTVAAGVGIFLAVALLRSRFGWPLNKLLIGFYALVFLLAFLVPKEFLAVAFDSGGVTTGPITVPFIMAMGAGLTALRSHKDSEADSFGVVALCSIGPILAVMILGLCYNAPDLSYTPFSIPDLETTADVGAYFASGFPTYIKEVALGLLPIVAFFTVFQIVSLHLRQRQLIKIIVGMLYTYVGLVLFLTGVNVGFMPAGHFLGAQIAKLPYHWVLIPIGMVVGYFIVAAEPAVHVLNQQVEDLTGGAVSQKSMGLALSVGMAAALGLAMVRVLTGISILWFLVPGYMLALSLSFQVPKVFTAIAFDSGGVASGPMTATFLLPFAMGACEALGGNVLTDAFGIVAMVAMTPLVAIQVLGLVYQKKSALEAERALLTAVEADEIIIYDDADQETVRLEDA</sequence>
<dbReference type="Pfam" id="PF07556">
    <property type="entry name" value="DUF1538"/>
    <property type="match status" value="2"/>
</dbReference>
<dbReference type="OrthoDB" id="9805989at2"/>
<keyword evidence="1" id="KW-0472">Membrane</keyword>
<dbReference type="AlphaFoldDB" id="A0A2U1CCX4"/>
<feature type="transmembrane region" description="Helical" evidence="1">
    <location>
        <begin position="174"/>
        <end position="193"/>
    </location>
</feature>
<feature type="transmembrane region" description="Helical" evidence="1">
    <location>
        <begin position="261"/>
        <end position="280"/>
    </location>
</feature>
<feature type="transmembrane region" description="Helical" evidence="1">
    <location>
        <begin position="80"/>
        <end position="97"/>
    </location>
</feature>
<feature type="transmembrane region" description="Helical" evidence="1">
    <location>
        <begin position="371"/>
        <end position="400"/>
    </location>
</feature>
<feature type="transmembrane region" description="Helical" evidence="1">
    <location>
        <begin position="12"/>
        <end position="31"/>
    </location>
</feature>
<proteinExistence type="predicted"/>
<evidence type="ECO:0000313" key="2">
    <source>
        <dbReference type="EMBL" id="PVY58701.1"/>
    </source>
</evidence>
<keyword evidence="1" id="KW-0812">Transmembrane</keyword>
<keyword evidence="1" id="KW-1133">Transmembrane helix</keyword>
<dbReference type="InterPro" id="IPR011435">
    <property type="entry name" value="UmpAB"/>
</dbReference>
<organism evidence="2 3">
    <name type="scientific">Intestinimonas butyriciproducens</name>
    <dbReference type="NCBI Taxonomy" id="1297617"/>
    <lineage>
        <taxon>Bacteria</taxon>
        <taxon>Bacillati</taxon>
        <taxon>Bacillota</taxon>
        <taxon>Clostridia</taxon>
        <taxon>Eubacteriales</taxon>
        <taxon>Intestinimonas</taxon>
    </lineage>
</organism>
<evidence type="ECO:0000313" key="3">
    <source>
        <dbReference type="Proteomes" id="UP000245778"/>
    </source>
</evidence>
<feature type="transmembrane region" description="Helical" evidence="1">
    <location>
        <begin position="37"/>
        <end position="59"/>
    </location>
</feature>
<dbReference type="GeneID" id="93229043"/>
<comment type="caution">
    <text evidence="2">The sequence shown here is derived from an EMBL/GenBank/DDBJ whole genome shotgun (WGS) entry which is preliminary data.</text>
</comment>
<feature type="transmembrane region" description="Helical" evidence="1">
    <location>
        <begin position="328"/>
        <end position="350"/>
    </location>
</feature>
<name>A0A2U1CCX4_9FIRM</name>
<dbReference type="EMBL" id="QEKK01000004">
    <property type="protein sequence ID" value="PVY58701.1"/>
    <property type="molecule type" value="Genomic_DNA"/>
</dbReference>
<dbReference type="RefSeq" id="WP_116722076.1">
    <property type="nucleotide sequence ID" value="NZ_CAMREZ010000002.1"/>
</dbReference>
<gene>
    <name evidence="2" type="ORF">C7373_104300</name>
</gene>
<dbReference type="Proteomes" id="UP000245778">
    <property type="component" value="Unassembled WGS sequence"/>
</dbReference>
<feature type="transmembrane region" description="Helical" evidence="1">
    <location>
        <begin position="456"/>
        <end position="478"/>
    </location>
</feature>
<feature type="transmembrane region" description="Helical" evidence="1">
    <location>
        <begin position="145"/>
        <end position="168"/>
    </location>
</feature>
<protein>
    <submittedName>
        <fullName evidence="2">Uncharacterized protein DUF1538</fullName>
    </submittedName>
</protein>
<reference evidence="2 3" key="1">
    <citation type="submission" date="2018-04" db="EMBL/GenBank/DDBJ databases">
        <title>Genomic Encyclopedia of Type Strains, Phase IV (KMG-IV): sequencing the most valuable type-strain genomes for metagenomic binning, comparative biology and taxonomic classification.</title>
        <authorList>
            <person name="Goeker M."/>
        </authorList>
    </citation>
    <scope>NUCLEOTIDE SEQUENCE [LARGE SCALE GENOMIC DNA]</scope>
    <source>
        <strain evidence="2 3">DSM 26588</strain>
    </source>
</reference>
<evidence type="ECO:0000256" key="1">
    <source>
        <dbReference type="SAM" id="Phobius"/>
    </source>
</evidence>